<comment type="caution">
    <text evidence="2">The sequence shown here is derived from an EMBL/GenBank/DDBJ whole genome shotgun (WGS) entry which is preliminary data.</text>
</comment>
<evidence type="ECO:0000313" key="3">
    <source>
        <dbReference type="Proteomes" id="UP000031972"/>
    </source>
</evidence>
<evidence type="ECO:0008006" key="4">
    <source>
        <dbReference type="Google" id="ProtNLM"/>
    </source>
</evidence>
<evidence type="ECO:0000256" key="1">
    <source>
        <dbReference type="SAM" id="MobiDB-lite"/>
    </source>
</evidence>
<dbReference type="EMBL" id="JXRR01000014">
    <property type="protein sequence ID" value="KIL47430.1"/>
    <property type="molecule type" value="Genomic_DNA"/>
</dbReference>
<evidence type="ECO:0000313" key="2">
    <source>
        <dbReference type="EMBL" id="KIL47430.1"/>
    </source>
</evidence>
<sequence length="172" mass="20054">MSNKEERKAHNPLLYIDQPSFKSSKPVMQQVYQTTRTRDKDDKKEDNKELTAKKKIKAKPLGYVYDDEKSEKAPVSKHTELEKADEVLSRPTVAERFKPLKPFKEMNVSERLDYLKPFIGKRAPFICLFEFEDKTRVKGVLNECAEEKVTIAAKDGELITRKKDELKNIYIN</sequence>
<dbReference type="InterPro" id="IPR025439">
    <property type="entry name" value="Spore_coat_CotO"/>
</dbReference>
<dbReference type="OrthoDB" id="2968468at2"/>
<proteinExistence type="predicted"/>
<keyword evidence="3" id="KW-1185">Reference proteome</keyword>
<name>A0A0C2RAT9_9BACL</name>
<organism evidence="2 3">
    <name type="scientific">Jeotgalibacillus campisalis</name>
    <dbReference type="NCBI Taxonomy" id="220754"/>
    <lineage>
        <taxon>Bacteria</taxon>
        <taxon>Bacillati</taxon>
        <taxon>Bacillota</taxon>
        <taxon>Bacilli</taxon>
        <taxon>Bacillales</taxon>
        <taxon>Caryophanaceae</taxon>
        <taxon>Jeotgalibacillus</taxon>
    </lineage>
</organism>
<gene>
    <name evidence="2" type="ORF">KR50_15970</name>
</gene>
<reference evidence="2 3" key="1">
    <citation type="submission" date="2015-01" db="EMBL/GenBank/DDBJ databases">
        <title>Jeotgalibacillus campisalis genome sequencing.</title>
        <authorList>
            <person name="Goh K.M."/>
            <person name="Chan K.-G."/>
            <person name="Yaakop A.S."/>
            <person name="Ee R."/>
            <person name="Gan H.M."/>
            <person name="Chan C.S."/>
        </authorList>
    </citation>
    <scope>NUCLEOTIDE SEQUENCE [LARGE SCALE GENOMIC DNA]</scope>
    <source>
        <strain evidence="2 3">SF-57</strain>
    </source>
</reference>
<dbReference type="PATRIC" id="fig|220754.4.peg.1618"/>
<protein>
    <recommendedName>
        <fullName evidence="4">Spore coat protein CotO</fullName>
    </recommendedName>
</protein>
<dbReference type="AlphaFoldDB" id="A0A0C2RAT9"/>
<feature type="compositionally biased region" description="Polar residues" evidence="1">
    <location>
        <begin position="24"/>
        <end position="33"/>
    </location>
</feature>
<feature type="compositionally biased region" description="Basic and acidic residues" evidence="1">
    <location>
        <begin position="36"/>
        <end position="52"/>
    </location>
</feature>
<accession>A0A0C2RAT9</accession>
<dbReference type="RefSeq" id="WP_041056956.1">
    <property type="nucleotide sequence ID" value="NZ_JXRR01000014.1"/>
</dbReference>
<dbReference type="Pfam" id="PF14153">
    <property type="entry name" value="Spore_coat_CotO"/>
    <property type="match status" value="1"/>
</dbReference>
<feature type="region of interest" description="Disordered" evidence="1">
    <location>
        <begin position="24"/>
        <end position="52"/>
    </location>
</feature>
<dbReference type="Proteomes" id="UP000031972">
    <property type="component" value="Unassembled WGS sequence"/>
</dbReference>